<name>A0A6J7GDR6_9ZZZZ</name>
<accession>A0A6J7GDR6</accession>
<evidence type="ECO:0000259" key="5">
    <source>
        <dbReference type="PROSITE" id="PS51186"/>
    </source>
</evidence>
<feature type="region of interest" description="Disordered" evidence="4">
    <location>
        <begin position="1"/>
        <end position="32"/>
    </location>
</feature>
<reference evidence="6" key="1">
    <citation type="submission" date="2020-05" db="EMBL/GenBank/DDBJ databases">
        <authorList>
            <person name="Chiriac C."/>
            <person name="Salcher M."/>
            <person name="Ghai R."/>
            <person name="Kavagutti S V."/>
        </authorList>
    </citation>
    <scope>NUCLEOTIDE SEQUENCE</scope>
</reference>
<dbReference type="EMBL" id="CAFBMK010000024">
    <property type="protein sequence ID" value="CAB4902630.1"/>
    <property type="molecule type" value="Genomic_DNA"/>
</dbReference>
<evidence type="ECO:0000256" key="2">
    <source>
        <dbReference type="ARBA" id="ARBA00023315"/>
    </source>
</evidence>
<evidence type="ECO:0000313" key="6">
    <source>
        <dbReference type="EMBL" id="CAB4902630.1"/>
    </source>
</evidence>
<evidence type="ECO:0000256" key="4">
    <source>
        <dbReference type="SAM" id="MobiDB-lite"/>
    </source>
</evidence>
<protein>
    <submittedName>
        <fullName evidence="6">Unannotated protein</fullName>
    </submittedName>
</protein>
<organism evidence="6">
    <name type="scientific">freshwater metagenome</name>
    <dbReference type="NCBI Taxonomy" id="449393"/>
    <lineage>
        <taxon>unclassified sequences</taxon>
        <taxon>metagenomes</taxon>
        <taxon>ecological metagenomes</taxon>
    </lineage>
</organism>
<keyword evidence="1" id="KW-0808">Transferase</keyword>
<gene>
    <name evidence="6" type="ORF">UFOPK3564_00669</name>
</gene>
<feature type="domain" description="N-acetyltransferase" evidence="5">
    <location>
        <begin position="44"/>
        <end position="206"/>
    </location>
</feature>
<dbReference type="Gene3D" id="3.40.630.30">
    <property type="match status" value="1"/>
</dbReference>
<sequence length="215" mass="22998">MPTPVVAPLGRVRHDGGADGPYDRPVPAEDGPQLGTPTLIGPRVLLRAPVPADADAFLEAVRDSAALHAGLATPPATHEAFGGYLERLAGPTVEGFLVVRRDDGALVGRVTLSQIFRGEFLNAYLGYEAFAGQERRGLLTEAVGLVLDHAFGALGLHRVEANVQPGNVPSQRLLARLGFRLEGYSPSYLRVDGAWRDHERWALLTDEHRGGTADA</sequence>
<dbReference type="InterPro" id="IPR016181">
    <property type="entry name" value="Acyl_CoA_acyltransferase"/>
</dbReference>
<comment type="similarity">
    <text evidence="3">Belongs to the acetyltransferase family. RimJ subfamily.</text>
</comment>
<dbReference type="GO" id="GO:0005737">
    <property type="term" value="C:cytoplasm"/>
    <property type="evidence" value="ECO:0007669"/>
    <property type="project" value="TreeGrafter"/>
</dbReference>
<dbReference type="InterPro" id="IPR051531">
    <property type="entry name" value="N-acetyltransferase"/>
</dbReference>
<dbReference type="InterPro" id="IPR000182">
    <property type="entry name" value="GNAT_dom"/>
</dbReference>
<proteinExistence type="inferred from homology"/>
<evidence type="ECO:0000256" key="3">
    <source>
        <dbReference type="ARBA" id="ARBA00038502"/>
    </source>
</evidence>
<keyword evidence="2" id="KW-0012">Acyltransferase</keyword>
<dbReference type="PANTHER" id="PTHR43792:SF8">
    <property type="entry name" value="[RIBOSOMAL PROTEIN US5]-ALANINE N-ACETYLTRANSFERASE"/>
    <property type="match status" value="1"/>
</dbReference>
<dbReference type="PROSITE" id="PS51186">
    <property type="entry name" value="GNAT"/>
    <property type="match status" value="1"/>
</dbReference>
<dbReference type="SUPFAM" id="SSF55729">
    <property type="entry name" value="Acyl-CoA N-acyltransferases (Nat)"/>
    <property type="match status" value="1"/>
</dbReference>
<dbReference type="AlphaFoldDB" id="A0A6J7GDR6"/>
<dbReference type="GO" id="GO:0008999">
    <property type="term" value="F:protein-N-terminal-alanine acetyltransferase activity"/>
    <property type="evidence" value="ECO:0007669"/>
    <property type="project" value="TreeGrafter"/>
</dbReference>
<evidence type="ECO:0000256" key="1">
    <source>
        <dbReference type="ARBA" id="ARBA00022679"/>
    </source>
</evidence>
<dbReference type="PANTHER" id="PTHR43792">
    <property type="entry name" value="GNAT FAMILY, PUTATIVE (AFU_ORTHOLOGUE AFUA_3G00765)-RELATED-RELATED"/>
    <property type="match status" value="1"/>
</dbReference>
<dbReference type="Pfam" id="PF13302">
    <property type="entry name" value="Acetyltransf_3"/>
    <property type="match status" value="1"/>
</dbReference>